<gene>
    <name evidence="4" type="ORF">C6A27_03105</name>
</gene>
<dbReference type="InterPro" id="IPR003675">
    <property type="entry name" value="Rce1/LyrA-like_dom"/>
</dbReference>
<dbReference type="PANTHER" id="PTHR43592:SF15">
    <property type="entry name" value="CAAX AMINO TERMINAL PROTEASE FAMILY PROTEIN"/>
    <property type="match status" value="1"/>
</dbReference>
<dbReference type="Proteomes" id="UP000238573">
    <property type="component" value="Unassembled WGS sequence"/>
</dbReference>
<dbReference type="GO" id="GO:0008237">
    <property type="term" value="F:metallopeptidase activity"/>
    <property type="evidence" value="ECO:0007669"/>
    <property type="project" value="UniProtKB-KW"/>
</dbReference>
<evidence type="ECO:0000259" key="3">
    <source>
        <dbReference type="Pfam" id="PF02517"/>
    </source>
</evidence>
<dbReference type="PANTHER" id="PTHR43592">
    <property type="entry name" value="CAAX AMINO TERMINAL PROTEASE"/>
    <property type="match status" value="1"/>
</dbReference>
<feature type="transmembrane region" description="Helical" evidence="2">
    <location>
        <begin position="202"/>
        <end position="230"/>
    </location>
</feature>
<keyword evidence="4" id="KW-0645">Protease</keyword>
<keyword evidence="2" id="KW-1133">Transmembrane helix</keyword>
<keyword evidence="2" id="KW-0812">Transmembrane</keyword>
<dbReference type="AlphaFoldDB" id="A0A2T0G585"/>
<feature type="transmembrane region" description="Helical" evidence="2">
    <location>
        <begin position="250"/>
        <end position="271"/>
    </location>
</feature>
<accession>A0A2T0G585</accession>
<dbReference type="GO" id="GO:0004175">
    <property type="term" value="F:endopeptidase activity"/>
    <property type="evidence" value="ECO:0007669"/>
    <property type="project" value="UniProtKB-ARBA"/>
</dbReference>
<evidence type="ECO:0000256" key="1">
    <source>
        <dbReference type="ARBA" id="ARBA00009067"/>
    </source>
</evidence>
<dbReference type="RefSeq" id="WP_106384050.1">
    <property type="nucleotide sequence ID" value="NZ_PVSZ01000008.1"/>
</dbReference>
<organism evidence="4 5">
    <name type="scientific">Streptococcus anginosus</name>
    <dbReference type="NCBI Taxonomy" id="1328"/>
    <lineage>
        <taxon>Bacteria</taxon>
        <taxon>Bacillati</taxon>
        <taxon>Bacillota</taxon>
        <taxon>Bacilli</taxon>
        <taxon>Lactobacillales</taxon>
        <taxon>Streptococcaceae</taxon>
        <taxon>Streptococcus</taxon>
        <taxon>Streptococcus anginosus group</taxon>
    </lineage>
</organism>
<keyword evidence="4" id="KW-0482">Metalloprotease</keyword>
<reference evidence="4 5" key="1">
    <citation type="journal article" date="1993" name="J. Dent. Res.">
        <title>The isolation and characterization of milleri group streptococci from dental periapical abscesses.</title>
        <authorList>
            <person name="Fisher L.E."/>
            <person name="Russell R.R."/>
        </authorList>
    </citation>
    <scope>NUCLEOTIDE SEQUENCE [LARGE SCALE GENOMIC DNA]</scope>
    <source>
        <strain evidence="4 5">OUP21</strain>
    </source>
</reference>
<evidence type="ECO:0000313" key="5">
    <source>
        <dbReference type="Proteomes" id="UP000238573"/>
    </source>
</evidence>
<sequence length="318" mass="36193">MPVTVNQQVRKDVSLFSALCLIYVFVMTMISLIYQTIVTLFQAIRYPGNLERIQKATESFMSRDGSYYLIAVCAGVFIFWLYRDGKLFKSDLRTQKRVMTPKTFGIVLSFLLLGQLGFVLFNQIFEAVLNIFGFSLFKAIESASAGSDSVTMFLYAGFFGPVSEELIFRGAGLRTFEKYGKVFAILMSSLIFGLFHGNIPQFFFAAFVGIIFSYVTLEYSILWAMVFHVFNNLVIGDGLTYLYSFLPDDIGGLLHLFILLVGASVAVIFLIKNKADIKMYVQENRSFPGAYRQAFRSVWFWIFTIFMFLTSLTLISHL</sequence>
<feature type="domain" description="CAAX prenyl protease 2/Lysostaphin resistance protein A-like" evidence="3">
    <location>
        <begin position="149"/>
        <end position="234"/>
    </location>
</feature>
<dbReference type="Pfam" id="PF02517">
    <property type="entry name" value="Rce1-like"/>
    <property type="match status" value="1"/>
</dbReference>
<feature type="transmembrane region" description="Helical" evidence="2">
    <location>
        <begin position="298"/>
        <end position="316"/>
    </location>
</feature>
<name>A0A2T0G585_STRAP</name>
<feature type="transmembrane region" description="Helical" evidence="2">
    <location>
        <begin position="20"/>
        <end position="45"/>
    </location>
</feature>
<evidence type="ECO:0000313" key="4">
    <source>
        <dbReference type="EMBL" id="PRT71218.1"/>
    </source>
</evidence>
<feature type="transmembrane region" description="Helical" evidence="2">
    <location>
        <begin position="103"/>
        <end position="125"/>
    </location>
</feature>
<comment type="caution">
    <text evidence="4">The sequence shown here is derived from an EMBL/GenBank/DDBJ whole genome shotgun (WGS) entry which is preliminary data.</text>
</comment>
<protein>
    <submittedName>
        <fullName evidence="4">CPBP family intramembrane metalloprotease domain-containing protein</fullName>
    </submittedName>
</protein>
<evidence type="ECO:0000256" key="2">
    <source>
        <dbReference type="SAM" id="Phobius"/>
    </source>
</evidence>
<dbReference type="EMBL" id="PVSZ01000008">
    <property type="protein sequence ID" value="PRT71218.1"/>
    <property type="molecule type" value="Genomic_DNA"/>
</dbReference>
<comment type="similarity">
    <text evidence="1">Belongs to the UPF0177 family.</text>
</comment>
<proteinExistence type="inferred from homology"/>
<dbReference type="GO" id="GO:0080120">
    <property type="term" value="P:CAAX-box protein maturation"/>
    <property type="evidence" value="ECO:0007669"/>
    <property type="project" value="UniProtKB-ARBA"/>
</dbReference>
<feature type="transmembrane region" description="Helical" evidence="2">
    <location>
        <begin position="65"/>
        <end position="82"/>
    </location>
</feature>
<dbReference type="GO" id="GO:0006508">
    <property type="term" value="P:proteolysis"/>
    <property type="evidence" value="ECO:0007669"/>
    <property type="project" value="UniProtKB-KW"/>
</dbReference>
<keyword evidence="2" id="KW-0472">Membrane</keyword>
<keyword evidence="4" id="KW-0378">Hydrolase</keyword>